<keyword evidence="1 2" id="KW-0238">DNA-binding</keyword>
<dbReference type="SUPFAM" id="SSF46689">
    <property type="entry name" value="Homeodomain-like"/>
    <property type="match status" value="1"/>
</dbReference>
<reference evidence="4 5" key="1">
    <citation type="submission" date="2015-10" db="EMBL/GenBank/DDBJ databases">
        <title>Metagenome-Assembled Genomes uncover a global brackish microbiome.</title>
        <authorList>
            <person name="Hugerth L.W."/>
            <person name="Larsson J."/>
            <person name="Alneberg J."/>
            <person name="Lindh M.V."/>
            <person name="Legrand C."/>
            <person name="Pinhassi J."/>
            <person name="Andersson A.F."/>
        </authorList>
    </citation>
    <scope>NUCLEOTIDE SEQUENCE [LARGE SCALE GENOMIC DNA]</scope>
    <source>
        <strain evidence="4">BACL26 MAG-121220-bin70</strain>
    </source>
</reference>
<dbReference type="EMBL" id="LICA01000291">
    <property type="protein sequence ID" value="KRO92952.1"/>
    <property type="molecule type" value="Genomic_DNA"/>
</dbReference>
<dbReference type="InterPro" id="IPR050624">
    <property type="entry name" value="HTH-type_Tx_Regulator"/>
</dbReference>
<evidence type="ECO:0000313" key="5">
    <source>
        <dbReference type="Proteomes" id="UP000051213"/>
    </source>
</evidence>
<dbReference type="PANTHER" id="PTHR43479:SF11">
    <property type="entry name" value="ACREF_ENVCD OPERON REPRESSOR-RELATED"/>
    <property type="match status" value="1"/>
</dbReference>
<dbReference type="Proteomes" id="UP000051213">
    <property type="component" value="Unassembled WGS sequence"/>
</dbReference>
<evidence type="ECO:0000259" key="3">
    <source>
        <dbReference type="PROSITE" id="PS50977"/>
    </source>
</evidence>
<dbReference type="InterPro" id="IPR001647">
    <property type="entry name" value="HTH_TetR"/>
</dbReference>
<gene>
    <name evidence="4" type="ORF">ABS24_09125</name>
</gene>
<accession>A0A0R2U265</accession>
<dbReference type="InterPro" id="IPR009057">
    <property type="entry name" value="Homeodomain-like_sf"/>
</dbReference>
<proteinExistence type="predicted"/>
<evidence type="ECO:0000256" key="1">
    <source>
        <dbReference type="ARBA" id="ARBA00023125"/>
    </source>
</evidence>
<feature type="DNA-binding region" description="H-T-H motif" evidence="2">
    <location>
        <begin position="39"/>
        <end position="58"/>
    </location>
</feature>
<feature type="domain" description="HTH tetR-type" evidence="3">
    <location>
        <begin position="16"/>
        <end position="76"/>
    </location>
</feature>
<name>A0A0R2U265_9GAMM</name>
<organism evidence="4 5">
    <name type="scientific">SAR92 bacterium BACL26 MAG-121220-bin70</name>
    <dbReference type="NCBI Taxonomy" id="1655626"/>
    <lineage>
        <taxon>Bacteria</taxon>
        <taxon>Pseudomonadati</taxon>
        <taxon>Pseudomonadota</taxon>
        <taxon>Gammaproteobacteria</taxon>
        <taxon>Cellvibrionales</taxon>
        <taxon>Porticoccaceae</taxon>
        <taxon>SAR92 clade</taxon>
    </lineage>
</organism>
<dbReference type="Pfam" id="PF00440">
    <property type="entry name" value="TetR_N"/>
    <property type="match status" value="1"/>
</dbReference>
<protein>
    <recommendedName>
        <fullName evidence="3">HTH tetR-type domain-containing protein</fullName>
    </recommendedName>
</protein>
<dbReference type="GO" id="GO:0003677">
    <property type="term" value="F:DNA binding"/>
    <property type="evidence" value="ECO:0007669"/>
    <property type="project" value="UniProtKB-UniRule"/>
</dbReference>
<dbReference type="AlphaFoldDB" id="A0A0R2U265"/>
<sequence>MSRYFQDRAIGQNKKLRTKGILFDSALAVFYQEGISNARLEEITRHAGMSTATFYNHFKDKDELVQALALAIGTELLTPLEERLSVDFSEIPLLVVAANTLMMNAVLEQESWGKFLVQSFYLASSSYGHVIVRMRDIFGLGVAQGAFTCILDEFLMDQVQSVMLSGLRTLDHLNHESLIDRTSENVLRLLGMTPASAKRAVGKGRALIS</sequence>
<evidence type="ECO:0000313" key="4">
    <source>
        <dbReference type="EMBL" id="KRO92952.1"/>
    </source>
</evidence>
<comment type="caution">
    <text evidence="4">The sequence shown here is derived from an EMBL/GenBank/DDBJ whole genome shotgun (WGS) entry which is preliminary data.</text>
</comment>
<dbReference type="PANTHER" id="PTHR43479">
    <property type="entry name" value="ACREF/ENVCD OPERON REPRESSOR-RELATED"/>
    <property type="match status" value="1"/>
</dbReference>
<evidence type="ECO:0000256" key="2">
    <source>
        <dbReference type="PROSITE-ProRule" id="PRU00335"/>
    </source>
</evidence>
<dbReference type="PRINTS" id="PR00455">
    <property type="entry name" value="HTHTETR"/>
</dbReference>
<dbReference type="Gene3D" id="1.10.357.10">
    <property type="entry name" value="Tetracycline Repressor, domain 2"/>
    <property type="match status" value="1"/>
</dbReference>
<dbReference type="PROSITE" id="PS50977">
    <property type="entry name" value="HTH_TETR_2"/>
    <property type="match status" value="1"/>
</dbReference>